<evidence type="ECO:0000256" key="6">
    <source>
        <dbReference type="ARBA" id="ARBA00023102"/>
    </source>
</evidence>
<comment type="catalytic activity">
    <reaction evidence="7 8">
        <text>L-histidinol phosphate + H2O = L-histidinol + phosphate</text>
        <dbReference type="Rhea" id="RHEA:14465"/>
        <dbReference type="ChEBI" id="CHEBI:15377"/>
        <dbReference type="ChEBI" id="CHEBI:43474"/>
        <dbReference type="ChEBI" id="CHEBI:57699"/>
        <dbReference type="ChEBI" id="CHEBI:57980"/>
        <dbReference type="EC" id="3.1.3.15"/>
    </reaction>
</comment>
<evidence type="ECO:0000256" key="5">
    <source>
        <dbReference type="ARBA" id="ARBA00022801"/>
    </source>
</evidence>
<evidence type="ECO:0000256" key="7">
    <source>
        <dbReference type="ARBA" id="ARBA00049158"/>
    </source>
</evidence>
<dbReference type="GO" id="GO:0004401">
    <property type="term" value="F:histidinol-phosphatase activity"/>
    <property type="evidence" value="ECO:0007669"/>
    <property type="project" value="UniProtKB-UniRule"/>
</dbReference>
<dbReference type="PANTHER" id="PTHR21039">
    <property type="entry name" value="HISTIDINOL PHOSPHATASE-RELATED"/>
    <property type="match status" value="1"/>
</dbReference>
<dbReference type="GO" id="GO:0005737">
    <property type="term" value="C:cytoplasm"/>
    <property type="evidence" value="ECO:0007669"/>
    <property type="project" value="TreeGrafter"/>
</dbReference>
<dbReference type="EC" id="3.1.3.15" evidence="3 8"/>
<evidence type="ECO:0000256" key="2">
    <source>
        <dbReference type="ARBA" id="ARBA00009152"/>
    </source>
</evidence>
<dbReference type="GO" id="GO:0000105">
    <property type="term" value="P:L-histidine biosynthetic process"/>
    <property type="evidence" value="ECO:0007669"/>
    <property type="project" value="UniProtKB-UniRule"/>
</dbReference>
<organism evidence="10 11">
    <name type="scientific">Sinobaca qinghaiensis</name>
    <dbReference type="NCBI Taxonomy" id="342944"/>
    <lineage>
        <taxon>Bacteria</taxon>
        <taxon>Bacillati</taxon>
        <taxon>Bacillota</taxon>
        <taxon>Bacilli</taxon>
        <taxon>Bacillales</taxon>
        <taxon>Sporolactobacillaceae</taxon>
        <taxon>Sinobaca</taxon>
    </lineage>
</organism>
<evidence type="ECO:0000259" key="9">
    <source>
        <dbReference type="Pfam" id="PF02811"/>
    </source>
</evidence>
<keyword evidence="5 8" id="KW-0378">Hydrolase</keyword>
<keyword evidence="11" id="KW-1185">Reference proteome</keyword>
<dbReference type="InterPro" id="IPR010140">
    <property type="entry name" value="Histidinol_P_phosphatase_HisJ"/>
</dbReference>
<comment type="caution">
    <text evidence="10">The sequence shown here is derived from an EMBL/GenBank/DDBJ whole genome shotgun (WGS) entry which is preliminary data.</text>
</comment>
<comment type="similarity">
    <text evidence="2 8">Belongs to the PHP hydrolase family. HisK subfamily.</text>
</comment>
<evidence type="ECO:0000256" key="8">
    <source>
        <dbReference type="RuleBase" id="RU366003"/>
    </source>
</evidence>
<reference evidence="10 11" key="1">
    <citation type="submission" date="2018-09" db="EMBL/GenBank/DDBJ databases">
        <title>Genomic Encyclopedia of Archaeal and Bacterial Type Strains, Phase II (KMG-II): from individual species to whole genera.</title>
        <authorList>
            <person name="Goeker M."/>
        </authorList>
    </citation>
    <scope>NUCLEOTIDE SEQUENCE [LARGE SCALE GENOMIC DNA]</scope>
    <source>
        <strain evidence="10 11">DSM 17008</strain>
    </source>
</reference>
<accession>A0A419V4I8</accession>
<protein>
    <recommendedName>
        <fullName evidence="3 8">Histidinol-phosphatase</fullName>
        <shortName evidence="8">HolPase</shortName>
        <ecNumber evidence="3 8">3.1.3.15</ecNumber>
    </recommendedName>
</protein>
<dbReference type="CDD" id="cd12110">
    <property type="entry name" value="PHP_HisPPase_Hisj_like"/>
    <property type="match status" value="1"/>
</dbReference>
<dbReference type="PANTHER" id="PTHR21039:SF0">
    <property type="entry name" value="HISTIDINOL-PHOSPHATASE"/>
    <property type="match status" value="1"/>
</dbReference>
<dbReference type="InterPro" id="IPR004013">
    <property type="entry name" value="PHP_dom"/>
</dbReference>
<dbReference type="NCBIfam" id="NF005596">
    <property type="entry name" value="PRK07328.1"/>
    <property type="match status" value="1"/>
</dbReference>
<proteinExistence type="inferred from homology"/>
<dbReference type="NCBIfam" id="TIGR01856">
    <property type="entry name" value="hisJ_fam"/>
    <property type="match status" value="1"/>
</dbReference>
<dbReference type="OrthoDB" id="9775255at2"/>
<name>A0A419V4I8_9BACL</name>
<dbReference type="SUPFAM" id="SSF89550">
    <property type="entry name" value="PHP domain-like"/>
    <property type="match status" value="1"/>
</dbReference>
<evidence type="ECO:0000313" key="10">
    <source>
        <dbReference type="EMBL" id="RKD73427.1"/>
    </source>
</evidence>
<evidence type="ECO:0000313" key="11">
    <source>
        <dbReference type="Proteomes" id="UP000285120"/>
    </source>
</evidence>
<dbReference type="AlphaFoldDB" id="A0A419V4I8"/>
<dbReference type="Gene3D" id="3.20.20.140">
    <property type="entry name" value="Metal-dependent hydrolases"/>
    <property type="match status" value="1"/>
</dbReference>
<evidence type="ECO:0000256" key="1">
    <source>
        <dbReference type="ARBA" id="ARBA00004970"/>
    </source>
</evidence>
<feature type="domain" description="PHP" evidence="9">
    <location>
        <begin position="5"/>
        <end position="199"/>
    </location>
</feature>
<gene>
    <name evidence="10" type="ORF">ATL39_1721</name>
</gene>
<dbReference type="Pfam" id="PF02811">
    <property type="entry name" value="PHP"/>
    <property type="match status" value="1"/>
</dbReference>
<keyword evidence="4 8" id="KW-0028">Amino-acid biosynthesis</keyword>
<dbReference type="Proteomes" id="UP000285120">
    <property type="component" value="Unassembled WGS sequence"/>
</dbReference>
<keyword evidence="6 8" id="KW-0368">Histidine biosynthesis</keyword>
<dbReference type="RefSeq" id="WP_120192921.1">
    <property type="nucleotide sequence ID" value="NZ_RAPK01000008.1"/>
</dbReference>
<comment type="pathway">
    <text evidence="1 8">Amino-acid biosynthesis; L-histidine biosynthesis; L-histidine from 5-phospho-alpha-D-ribose 1-diphosphate: step 8/9.</text>
</comment>
<dbReference type="UniPathway" id="UPA00031">
    <property type="reaction ID" value="UER00013"/>
</dbReference>
<sequence length="269" mass="31248">MNKFDMHTHHYRCGHAKGTIEDYIKAALDSGLQVIGISDHSPYFAEKMDHPYPHITMAASGFDEYIQEIEELKKKYKGRIDVLAGVESDYFPKAASTYKHEFAKYELDYLIGSVHFVEDRNIFDKNRWEGMTEEEMLRVKNKYYYLIQQSARSGMFDILGHIDALKGYFPYISELYTPEIEQTLKVIAETETAIEVNTSGKMKYCGGWYPSAGILEMACHYGVPVTFGSDSHVPERVGDEWEEVRQVLKETGFKEWRYYKERKPVIQPL</sequence>
<evidence type="ECO:0000256" key="4">
    <source>
        <dbReference type="ARBA" id="ARBA00022605"/>
    </source>
</evidence>
<evidence type="ECO:0000256" key="3">
    <source>
        <dbReference type="ARBA" id="ARBA00013085"/>
    </source>
</evidence>
<dbReference type="EMBL" id="RAPK01000008">
    <property type="protein sequence ID" value="RKD73427.1"/>
    <property type="molecule type" value="Genomic_DNA"/>
</dbReference>
<dbReference type="InterPro" id="IPR016195">
    <property type="entry name" value="Pol/histidinol_Pase-like"/>
</dbReference>